<evidence type="ECO:0000256" key="1">
    <source>
        <dbReference type="SAM" id="MobiDB-lite"/>
    </source>
</evidence>
<protein>
    <submittedName>
        <fullName evidence="2">Uncharacterized protein</fullName>
    </submittedName>
</protein>
<sequence>MTQRVHLSLKHPLIKLTRAKPLNRNSRTISKYSFIRRPTSRRNYNTLLTKIISRDHQIHQPNLHKRLLKQRHLHKLMRPQHITPPTPLILTNNPTPPPLRPHKTPPPQPKPYQQRRRSPKHTSSNNNSQILITQTTTATNRLATKPSVSVKTIRIKFRQTFRNRTG</sequence>
<reference evidence="2" key="1">
    <citation type="journal article" date="2017" name="Nature">
        <title>The sunflower genome provides insights into oil metabolism, flowering and Asterid evolution.</title>
        <authorList>
            <person name="Badouin H."/>
            <person name="Gouzy J."/>
            <person name="Grassa C.J."/>
            <person name="Murat F."/>
            <person name="Staton S.E."/>
            <person name="Cottret L."/>
            <person name="Lelandais-Briere C."/>
            <person name="Owens G.L."/>
            <person name="Carrere S."/>
            <person name="Mayjonade B."/>
            <person name="Legrand L."/>
            <person name="Gill N."/>
            <person name="Kane N.C."/>
            <person name="Bowers J.E."/>
            <person name="Hubner S."/>
            <person name="Bellec A."/>
            <person name="Berard A."/>
            <person name="Berges H."/>
            <person name="Blanchet N."/>
            <person name="Boniface M.C."/>
            <person name="Brunel D."/>
            <person name="Catrice O."/>
            <person name="Chaidir N."/>
            <person name="Claudel C."/>
            <person name="Donnadieu C."/>
            <person name="Faraut T."/>
            <person name="Fievet G."/>
            <person name="Helmstetter N."/>
            <person name="King M."/>
            <person name="Knapp S.J."/>
            <person name="Lai Z."/>
            <person name="Le Paslier M.C."/>
            <person name="Lippi Y."/>
            <person name="Lorenzon L."/>
            <person name="Mandel J.R."/>
            <person name="Marage G."/>
            <person name="Marchand G."/>
            <person name="Marquand E."/>
            <person name="Bret-Mestries E."/>
            <person name="Morien E."/>
            <person name="Nambeesan S."/>
            <person name="Nguyen T."/>
            <person name="Pegot-Espagnet P."/>
            <person name="Pouilly N."/>
            <person name="Raftis F."/>
            <person name="Sallet E."/>
            <person name="Schiex T."/>
            <person name="Thomas J."/>
            <person name="Vandecasteele C."/>
            <person name="Vares D."/>
            <person name="Vear F."/>
            <person name="Vautrin S."/>
            <person name="Crespi M."/>
            <person name="Mangin B."/>
            <person name="Burke J.M."/>
            <person name="Salse J."/>
            <person name="Munos S."/>
            <person name="Vincourt P."/>
            <person name="Rieseberg L.H."/>
            <person name="Langlade N.B."/>
        </authorList>
    </citation>
    <scope>NUCLEOTIDE SEQUENCE</scope>
    <source>
        <tissue evidence="2">Leaves</tissue>
    </source>
</reference>
<name>A0A9K3I7X9_HELAN</name>
<dbReference type="Proteomes" id="UP000215914">
    <property type="component" value="Unassembled WGS sequence"/>
</dbReference>
<gene>
    <name evidence="2" type="ORF">HanXRQr2_Chr09g0402231</name>
</gene>
<keyword evidence="3" id="KW-1185">Reference proteome</keyword>
<feature type="compositionally biased region" description="Low complexity" evidence="1">
    <location>
        <begin position="129"/>
        <end position="138"/>
    </location>
</feature>
<reference evidence="2" key="2">
    <citation type="submission" date="2020-06" db="EMBL/GenBank/DDBJ databases">
        <title>Helianthus annuus Genome sequencing and assembly Release 2.</title>
        <authorList>
            <person name="Gouzy J."/>
            <person name="Langlade N."/>
            <person name="Munos S."/>
        </authorList>
    </citation>
    <scope>NUCLEOTIDE SEQUENCE</scope>
    <source>
        <tissue evidence="2">Leaves</tissue>
    </source>
</reference>
<evidence type="ECO:0000313" key="2">
    <source>
        <dbReference type="EMBL" id="KAF5792099.1"/>
    </source>
</evidence>
<evidence type="ECO:0000313" key="3">
    <source>
        <dbReference type="Proteomes" id="UP000215914"/>
    </source>
</evidence>
<comment type="caution">
    <text evidence="2">The sequence shown here is derived from an EMBL/GenBank/DDBJ whole genome shotgun (WGS) entry which is preliminary data.</text>
</comment>
<dbReference type="Gramene" id="mRNA:HanXRQr2_Chr09g0402231">
    <property type="protein sequence ID" value="CDS:HanXRQr2_Chr09g0402231.1"/>
    <property type="gene ID" value="HanXRQr2_Chr09g0402231"/>
</dbReference>
<dbReference type="AlphaFoldDB" id="A0A9K3I7X9"/>
<feature type="region of interest" description="Disordered" evidence="1">
    <location>
        <begin position="79"/>
        <end position="138"/>
    </location>
</feature>
<dbReference type="EMBL" id="MNCJ02000324">
    <property type="protein sequence ID" value="KAF5792099.1"/>
    <property type="molecule type" value="Genomic_DNA"/>
</dbReference>
<feature type="compositionally biased region" description="Pro residues" evidence="1">
    <location>
        <begin position="94"/>
        <end position="110"/>
    </location>
</feature>
<accession>A0A9K3I7X9</accession>
<organism evidence="2 3">
    <name type="scientific">Helianthus annuus</name>
    <name type="common">Common sunflower</name>
    <dbReference type="NCBI Taxonomy" id="4232"/>
    <lineage>
        <taxon>Eukaryota</taxon>
        <taxon>Viridiplantae</taxon>
        <taxon>Streptophyta</taxon>
        <taxon>Embryophyta</taxon>
        <taxon>Tracheophyta</taxon>
        <taxon>Spermatophyta</taxon>
        <taxon>Magnoliopsida</taxon>
        <taxon>eudicotyledons</taxon>
        <taxon>Gunneridae</taxon>
        <taxon>Pentapetalae</taxon>
        <taxon>asterids</taxon>
        <taxon>campanulids</taxon>
        <taxon>Asterales</taxon>
        <taxon>Asteraceae</taxon>
        <taxon>Asteroideae</taxon>
        <taxon>Heliantheae alliance</taxon>
        <taxon>Heliantheae</taxon>
        <taxon>Helianthus</taxon>
    </lineage>
</organism>
<proteinExistence type="predicted"/>